<dbReference type="InterPro" id="IPR012302">
    <property type="entry name" value="Malic_NAD-bd"/>
</dbReference>
<feature type="active site" description="Proton acceptor" evidence="3">
    <location>
        <position position="218"/>
    </location>
</feature>
<feature type="compositionally biased region" description="Polar residues" evidence="6">
    <location>
        <begin position="9"/>
        <end position="24"/>
    </location>
</feature>
<feature type="binding site" evidence="4">
    <location>
        <position position="513"/>
    </location>
    <ligand>
        <name>(S)-malate</name>
        <dbReference type="ChEBI" id="CHEBI:15589"/>
    </ligand>
</feature>
<dbReference type="InterPro" id="IPR037062">
    <property type="entry name" value="Malic_N_dom_sf"/>
</dbReference>
<feature type="region of interest" description="Disordered" evidence="6">
    <location>
        <begin position="1"/>
        <end position="52"/>
    </location>
</feature>
<protein>
    <submittedName>
        <fullName evidence="9">Malate dehydrogenase (Oxaloacetate-decarboxylating)</fullName>
    </submittedName>
</protein>
<keyword evidence="10" id="KW-1185">Reference proteome</keyword>
<dbReference type="Pfam" id="PF00390">
    <property type="entry name" value="malic"/>
    <property type="match status" value="1"/>
</dbReference>
<gene>
    <name evidence="9" type="ORF">L486_00955</name>
</gene>
<organism evidence="9 10">
    <name type="scientific">Kwoniella mangroviensis CBS 10435</name>
    <dbReference type="NCBI Taxonomy" id="1331196"/>
    <lineage>
        <taxon>Eukaryota</taxon>
        <taxon>Fungi</taxon>
        <taxon>Dikarya</taxon>
        <taxon>Basidiomycota</taxon>
        <taxon>Agaricomycotina</taxon>
        <taxon>Tremellomycetes</taxon>
        <taxon>Tremellales</taxon>
        <taxon>Cryptococcaceae</taxon>
        <taxon>Kwoniella</taxon>
    </lineage>
</organism>
<feature type="binding site" evidence="5">
    <location>
        <position position="319"/>
    </location>
    <ligand>
        <name>a divalent metal cation</name>
        <dbReference type="ChEBI" id="CHEBI:60240"/>
    </ligand>
</feature>
<dbReference type="NCBIfam" id="NF010052">
    <property type="entry name" value="PRK13529.1"/>
    <property type="match status" value="1"/>
</dbReference>
<evidence type="ECO:0000256" key="1">
    <source>
        <dbReference type="ARBA" id="ARBA00008785"/>
    </source>
</evidence>
<evidence type="ECO:0000256" key="6">
    <source>
        <dbReference type="SAM" id="MobiDB-lite"/>
    </source>
</evidence>
<evidence type="ECO:0000259" key="8">
    <source>
        <dbReference type="SMART" id="SM01274"/>
    </source>
</evidence>
<feature type="binding site" evidence="5">
    <location>
        <position position="295"/>
    </location>
    <ligand>
        <name>a divalent metal cation</name>
        <dbReference type="ChEBI" id="CHEBI:60240"/>
    </ligand>
</feature>
<dbReference type="SUPFAM" id="SSF51735">
    <property type="entry name" value="NAD(P)-binding Rossmann-fold domains"/>
    <property type="match status" value="1"/>
</dbReference>
<name>A0A1B9J0K1_9TREE</name>
<evidence type="ECO:0000256" key="5">
    <source>
        <dbReference type="PIRSR" id="PIRSR000106-3"/>
    </source>
</evidence>
<comment type="similarity">
    <text evidence="1">Belongs to the malic enzymes family.</text>
</comment>
<dbReference type="Gene3D" id="3.40.50.10380">
    <property type="entry name" value="Malic enzyme, N-terminal domain"/>
    <property type="match status" value="1"/>
</dbReference>
<dbReference type="Pfam" id="PF03949">
    <property type="entry name" value="Malic_M"/>
    <property type="match status" value="1"/>
</dbReference>
<dbReference type="InterPro" id="IPR001891">
    <property type="entry name" value="Malic_OxRdtase"/>
</dbReference>
<dbReference type="AlphaFoldDB" id="A0A1B9J0K1"/>
<proteinExistence type="inferred from homology"/>
<dbReference type="GO" id="GO:0051287">
    <property type="term" value="F:NAD binding"/>
    <property type="evidence" value="ECO:0007669"/>
    <property type="project" value="InterPro"/>
</dbReference>
<comment type="cofactor">
    <cofactor evidence="5">
        <name>Mg(2+)</name>
        <dbReference type="ChEBI" id="CHEBI:18420"/>
    </cofactor>
    <cofactor evidence="5">
        <name>Mn(2+)</name>
        <dbReference type="ChEBI" id="CHEBI:29035"/>
    </cofactor>
    <text evidence="5">Divalent metal cations. Prefers magnesium or manganese.</text>
</comment>
<keyword evidence="5" id="KW-0479">Metal-binding</keyword>
<dbReference type="InterPro" id="IPR046346">
    <property type="entry name" value="Aminoacid_DH-like_N_sf"/>
</dbReference>
<feature type="active site" description="Proton donor" evidence="3">
    <location>
        <position position="146"/>
    </location>
</feature>
<keyword evidence="2" id="KW-0520">NAD</keyword>
<sequence length="625" mass="69739">MPSFHPPRNSLTRLHQVRRPTSLQIRPFTSSTSDLSPSSFPNMSSRTTEQGKLKVSLRGPAILNNPRFNKGSAFSREERDRLGLRGRLPFAVDALDEQVERAYMQYKSRETNILRNSFLASMKSQNWTLYYALLSKYLIEMFPIVYTPTEADAISDYSHLFRRSEGLYLSPPEFDKMEEDFLDACEGRDLDLIVVSDGEAILGIGDQGSGGIGISSAKAVIYTLAAGVDPAKALAVTLDVGTNNEDLLKDDLYIGRQIHIGYREKRLRGDKYDEFVDKFVGLVKKHQPKCLLHFEDFGVTNAQRLLARYRDQHSVFNDDIQGTGAVTLAALQAAIAVTKTKLIDQRVIIYGSGSAGLGIARQLRDAIVLESSDEKKADSKKASSQFWLMDRHGLIKKSLEKNKVRDEVEDDFIRTEEEWGSGDEENGLLEVVKKVKPTVLIGTSTHTAAFTEEVVKEMSKHVDRPIIFPLSNPTKKCEAEQWTNGKALMATGSPFDPVDVPGKKKKYVVAECNNALIYPGLGLGAILSRSSQMTDSMIIAGSKRLAELAPAILKNDPDESLLPDFGDAPKVNFEVALSVIKAAQADKVAREEDIPKDEDGMRKWAEEKSWKAEYREYEYDPEGLR</sequence>
<dbReference type="InterPro" id="IPR012301">
    <property type="entry name" value="Malic_N_dom"/>
</dbReference>
<dbReference type="SMART" id="SM00919">
    <property type="entry name" value="Malic_M"/>
    <property type="match status" value="1"/>
</dbReference>
<dbReference type="STRING" id="1331196.A0A1B9J0K1"/>
<dbReference type="GO" id="GO:0004471">
    <property type="term" value="F:malate dehydrogenase (decarboxylating) (NAD+) activity"/>
    <property type="evidence" value="ECO:0007669"/>
    <property type="project" value="TreeGrafter"/>
</dbReference>
<dbReference type="PANTHER" id="PTHR23406">
    <property type="entry name" value="MALIC ENZYME-RELATED"/>
    <property type="match status" value="1"/>
</dbReference>
<reference evidence="9 10" key="1">
    <citation type="submission" date="2013-07" db="EMBL/GenBank/DDBJ databases">
        <title>The Genome Sequence of Kwoniella mangroviensis CBS10435.</title>
        <authorList>
            <consortium name="The Broad Institute Genome Sequencing Platform"/>
            <person name="Cuomo C."/>
            <person name="Litvintseva A."/>
            <person name="Chen Y."/>
            <person name="Heitman J."/>
            <person name="Sun S."/>
            <person name="Springer D."/>
            <person name="Dromer F."/>
            <person name="Young S.K."/>
            <person name="Zeng Q."/>
            <person name="Gargeya S."/>
            <person name="Fitzgerald M."/>
            <person name="Abouelleil A."/>
            <person name="Alvarado L."/>
            <person name="Berlin A.M."/>
            <person name="Chapman S.B."/>
            <person name="Dewar J."/>
            <person name="Goldberg J."/>
            <person name="Griggs A."/>
            <person name="Gujja S."/>
            <person name="Hansen M."/>
            <person name="Howarth C."/>
            <person name="Imamovic A."/>
            <person name="Larimer J."/>
            <person name="McCowan C."/>
            <person name="Murphy C."/>
            <person name="Pearson M."/>
            <person name="Priest M."/>
            <person name="Roberts A."/>
            <person name="Saif S."/>
            <person name="Shea T."/>
            <person name="Sykes S."/>
            <person name="Wortman J."/>
            <person name="Nusbaum C."/>
            <person name="Birren B."/>
        </authorList>
    </citation>
    <scope>NUCLEOTIDE SEQUENCE [LARGE SCALE GENOMIC DNA]</scope>
    <source>
        <strain evidence="9 10">CBS 10435</strain>
    </source>
</reference>
<evidence type="ECO:0000256" key="4">
    <source>
        <dbReference type="PIRSR" id="PIRSR000106-2"/>
    </source>
</evidence>
<evidence type="ECO:0000313" key="10">
    <source>
        <dbReference type="Proteomes" id="UP000092583"/>
    </source>
</evidence>
<feature type="domain" description="Malic enzyme N-terminal" evidence="8">
    <location>
        <begin position="123"/>
        <end position="310"/>
    </location>
</feature>
<dbReference type="EMBL" id="KI669459">
    <property type="protein sequence ID" value="OCF61308.1"/>
    <property type="molecule type" value="Genomic_DNA"/>
</dbReference>
<dbReference type="PIRSF" id="PIRSF000106">
    <property type="entry name" value="ME"/>
    <property type="match status" value="1"/>
</dbReference>
<dbReference type="GO" id="GO:0046872">
    <property type="term" value="F:metal ion binding"/>
    <property type="evidence" value="ECO:0007669"/>
    <property type="project" value="UniProtKB-KW"/>
</dbReference>
<feature type="compositionally biased region" description="Low complexity" evidence="6">
    <location>
        <begin position="27"/>
        <end position="41"/>
    </location>
</feature>
<dbReference type="GO" id="GO:0005829">
    <property type="term" value="C:cytosol"/>
    <property type="evidence" value="ECO:0007669"/>
    <property type="project" value="TreeGrafter"/>
</dbReference>
<dbReference type="Gene3D" id="3.40.50.720">
    <property type="entry name" value="NAD(P)-binding Rossmann-like Domain"/>
    <property type="match status" value="1"/>
</dbReference>
<dbReference type="InterPro" id="IPR036291">
    <property type="entry name" value="NAD(P)-bd_dom_sf"/>
</dbReference>
<dbReference type="OrthoDB" id="5365701at2759"/>
<feature type="binding site" evidence="5">
    <location>
        <position position="296"/>
    </location>
    <ligand>
        <name>a divalent metal cation</name>
        <dbReference type="ChEBI" id="CHEBI:60240"/>
    </ligand>
</feature>
<dbReference type="Proteomes" id="UP000092583">
    <property type="component" value="Unassembled WGS sequence"/>
</dbReference>
<evidence type="ECO:0000313" key="9">
    <source>
        <dbReference type="EMBL" id="OCF61308.1"/>
    </source>
</evidence>
<evidence type="ECO:0000259" key="7">
    <source>
        <dbReference type="SMART" id="SM00919"/>
    </source>
</evidence>
<feature type="binding site" evidence="4">
    <location>
        <position position="472"/>
    </location>
    <ligand>
        <name>(S)-malate</name>
        <dbReference type="ChEBI" id="CHEBI:15589"/>
    </ligand>
</feature>
<accession>A0A1B9J0K1</accession>
<dbReference type="SUPFAM" id="SSF53223">
    <property type="entry name" value="Aminoacid dehydrogenase-like, N-terminal domain"/>
    <property type="match status" value="1"/>
</dbReference>
<reference evidence="10" key="2">
    <citation type="submission" date="2013-12" db="EMBL/GenBank/DDBJ databases">
        <title>Evolution of pathogenesis and genome organization in the Tremellales.</title>
        <authorList>
            <person name="Cuomo C."/>
            <person name="Litvintseva A."/>
            <person name="Heitman J."/>
            <person name="Chen Y."/>
            <person name="Sun S."/>
            <person name="Springer D."/>
            <person name="Dromer F."/>
            <person name="Young S."/>
            <person name="Zeng Q."/>
            <person name="Chapman S."/>
            <person name="Gujja S."/>
            <person name="Saif S."/>
            <person name="Birren B."/>
        </authorList>
    </citation>
    <scope>NUCLEOTIDE SEQUENCE [LARGE SCALE GENOMIC DNA]</scope>
    <source>
        <strain evidence="10">CBS 10435</strain>
    </source>
</reference>
<dbReference type="PANTHER" id="PTHR23406:SF34">
    <property type="entry name" value="NAD-DEPENDENT MALIC ENZYME, MITOCHONDRIAL"/>
    <property type="match status" value="1"/>
</dbReference>
<dbReference type="GO" id="GO:0005739">
    <property type="term" value="C:mitochondrion"/>
    <property type="evidence" value="ECO:0007669"/>
    <property type="project" value="TreeGrafter"/>
</dbReference>
<dbReference type="PRINTS" id="PR00072">
    <property type="entry name" value="MALOXRDTASE"/>
</dbReference>
<dbReference type="SMART" id="SM01274">
    <property type="entry name" value="malic"/>
    <property type="match status" value="1"/>
</dbReference>
<evidence type="ECO:0000256" key="3">
    <source>
        <dbReference type="PIRSR" id="PIRSR000106-1"/>
    </source>
</evidence>
<feature type="domain" description="Malic enzyme NAD-binding" evidence="7">
    <location>
        <begin position="320"/>
        <end position="584"/>
    </location>
</feature>
<dbReference type="GO" id="GO:0006108">
    <property type="term" value="P:malate metabolic process"/>
    <property type="evidence" value="ECO:0007669"/>
    <property type="project" value="TreeGrafter"/>
</dbReference>
<evidence type="ECO:0000256" key="2">
    <source>
        <dbReference type="ARBA" id="ARBA00023027"/>
    </source>
</evidence>